<dbReference type="SMART" id="SM00361">
    <property type="entry name" value="RRM_1"/>
    <property type="match status" value="1"/>
</dbReference>
<organism evidence="12">
    <name type="scientific">Timema californicum</name>
    <name type="common">California timema</name>
    <name type="synonym">Walking stick</name>
    <dbReference type="NCBI Taxonomy" id="61474"/>
    <lineage>
        <taxon>Eukaryota</taxon>
        <taxon>Metazoa</taxon>
        <taxon>Ecdysozoa</taxon>
        <taxon>Arthropoda</taxon>
        <taxon>Hexapoda</taxon>
        <taxon>Insecta</taxon>
        <taxon>Pterygota</taxon>
        <taxon>Neoptera</taxon>
        <taxon>Polyneoptera</taxon>
        <taxon>Phasmatodea</taxon>
        <taxon>Timematodea</taxon>
        <taxon>Timematoidea</taxon>
        <taxon>Timematidae</taxon>
        <taxon>Timema</taxon>
    </lineage>
</organism>
<accession>A0A7R9J966</accession>
<dbReference type="Gene3D" id="3.30.70.330">
    <property type="match status" value="1"/>
</dbReference>
<comment type="subunit">
    <text evidence="8">Associates with the spliceosome.</text>
</comment>
<dbReference type="PANTHER" id="PTHR13288:SF8">
    <property type="entry name" value="SPLICING FACTOR 45"/>
    <property type="match status" value="1"/>
</dbReference>
<dbReference type="InterPro" id="IPR035979">
    <property type="entry name" value="RBD_domain_sf"/>
</dbReference>
<sequence>MSLYDDMDVGSKQKTEQVVGWSSGIKLLQSQLQLKKAVQTQEKEKDSDWGVEDEYDPMFPNDYEKVVKELREIREKEKEKEDDDKRRRNREERRGRDRYDIEERRGPGMKSGFAGRRDTDEEDAQEEEEEEPPTPQRTGGAAIAPPPSLQEANSGPGSALTSATSYGASVAAKIMAKYGFREGQGLGKKEQGIASALQVEKTSKRGGRIIRENDVMPPPTISSPGAMSQVQPSKPEPTITEIMKSPSKVVLLRNMVGPGEVDEDLEPEVKDECNTKYGDVIKVIIFEQPNVPHEEAVRIFVEFKRIESAIKAVVDLNGRFFGGRQVKAGFYSWEKLNNLQLLE</sequence>
<evidence type="ECO:0000256" key="3">
    <source>
        <dbReference type="ARBA" id="ARBA00022884"/>
    </source>
</evidence>
<name>A0A7R9J966_TIMCA</name>
<dbReference type="GO" id="GO:0003723">
    <property type="term" value="F:RNA binding"/>
    <property type="evidence" value="ECO:0007669"/>
    <property type="project" value="UniProtKB-UniRule"/>
</dbReference>
<feature type="region of interest" description="Disordered" evidence="9">
    <location>
        <begin position="211"/>
        <end position="236"/>
    </location>
</feature>
<feature type="compositionally biased region" description="Polar residues" evidence="9">
    <location>
        <begin position="150"/>
        <end position="162"/>
    </location>
</feature>
<comment type="subcellular location">
    <subcellularLocation>
        <location evidence="1 8">Nucleus</location>
    </subcellularLocation>
</comment>
<dbReference type="InterPro" id="IPR040052">
    <property type="entry name" value="RBM17"/>
</dbReference>
<evidence type="ECO:0000256" key="6">
    <source>
        <dbReference type="ARBA" id="ARBA00065586"/>
    </source>
</evidence>
<dbReference type="InterPro" id="IPR000467">
    <property type="entry name" value="G_patch_dom"/>
</dbReference>
<evidence type="ECO:0000256" key="7">
    <source>
        <dbReference type="ARBA" id="ARBA00074919"/>
    </source>
</evidence>
<reference evidence="12" key="1">
    <citation type="submission" date="2020-11" db="EMBL/GenBank/DDBJ databases">
        <authorList>
            <person name="Tran Van P."/>
        </authorList>
    </citation>
    <scope>NUCLEOTIDE SEQUENCE</scope>
</reference>
<evidence type="ECO:0000259" key="10">
    <source>
        <dbReference type="PROSITE" id="PS50102"/>
    </source>
</evidence>
<evidence type="ECO:0000256" key="5">
    <source>
        <dbReference type="ARBA" id="ARBA00023242"/>
    </source>
</evidence>
<keyword evidence="8" id="KW-0747">Spliceosome</keyword>
<feature type="region of interest" description="Disordered" evidence="9">
    <location>
        <begin position="35"/>
        <end position="162"/>
    </location>
</feature>
<dbReference type="Pfam" id="PF00076">
    <property type="entry name" value="RRM_1"/>
    <property type="match status" value="1"/>
</dbReference>
<feature type="compositionally biased region" description="Polar residues" evidence="9">
    <location>
        <begin position="222"/>
        <end position="232"/>
    </location>
</feature>
<keyword evidence="3 8" id="KW-0694">RNA-binding</keyword>
<comment type="subunit">
    <text evidence="6">Binds SXL. Associates with the spliceosome. Interacts with SF3B1, SF1 and U2AF2.</text>
</comment>
<keyword evidence="5 8" id="KW-0539">Nucleus</keyword>
<gene>
    <name evidence="12" type="ORF">TCMB3V08_LOCUS7633</name>
</gene>
<dbReference type="SMART" id="SM00443">
    <property type="entry name" value="G_patch"/>
    <property type="match status" value="1"/>
</dbReference>
<evidence type="ECO:0000256" key="1">
    <source>
        <dbReference type="ARBA" id="ARBA00004123"/>
    </source>
</evidence>
<feature type="compositionally biased region" description="Acidic residues" evidence="9">
    <location>
        <begin position="120"/>
        <end position="132"/>
    </location>
</feature>
<feature type="compositionally biased region" description="Basic and acidic residues" evidence="9">
    <location>
        <begin position="62"/>
        <end position="106"/>
    </location>
</feature>
<dbReference type="Pfam" id="PF01585">
    <property type="entry name" value="G-patch"/>
    <property type="match status" value="1"/>
</dbReference>
<evidence type="ECO:0000256" key="4">
    <source>
        <dbReference type="ARBA" id="ARBA00023187"/>
    </source>
</evidence>
<dbReference type="InterPro" id="IPR012677">
    <property type="entry name" value="Nucleotide-bd_a/b_plait_sf"/>
</dbReference>
<protein>
    <recommendedName>
        <fullName evidence="7 8">Splicing factor 45</fullName>
    </recommendedName>
    <alternativeName>
        <fullName evidence="8">RNA-binding motif protein 17</fullName>
    </alternativeName>
</protein>
<evidence type="ECO:0000256" key="9">
    <source>
        <dbReference type="SAM" id="MobiDB-lite"/>
    </source>
</evidence>
<evidence type="ECO:0000259" key="11">
    <source>
        <dbReference type="PROSITE" id="PS50174"/>
    </source>
</evidence>
<dbReference type="PIRSF" id="PIRSF031066">
    <property type="entry name" value="Splicing_factor_SPF45"/>
    <property type="match status" value="1"/>
</dbReference>
<dbReference type="PROSITE" id="PS50102">
    <property type="entry name" value="RRM"/>
    <property type="match status" value="1"/>
</dbReference>
<dbReference type="SMART" id="SM00360">
    <property type="entry name" value="RRM"/>
    <property type="match status" value="1"/>
</dbReference>
<dbReference type="FunFam" id="3.30.70.330:FF:000079">
    <property type="entry name" value="Putative splicing factor 45"/>
    <property type="match status" value="1"/>
</dbReference>
<dbReference type="EMBL" id="OE182860">
    <property type="protein sequence ID" value="CAD7575033.1"/>
    <property type="molecule type" value="Genomic_DNA"/>
</dbReference>
<dbReference type="SUPFAM" id="SSF54928">
    <property type="entry name" value="RNA-binding domain, RBD"/>
    <property type="match status" value="1"/>
</dbReference>
<dbReference type="InterPro" id="IPR034653">
    <property type="entry name" value="SPF45_RRM"/>
</dbReference>
<evidence type="ECO:0000256" key="8">
    <source>
        <dbReference type="PIRNR" id="PIRNR031066"/>
    </source>
</evidence>
<feature type="domain" description="G-patch" evidence="11">
    <location>
        <begin position="167"/>
        <end position="207"/>
    </location>
</feature>
<evidence type="ECO:0000313" key="12">
    <source>
        <dbReference type="EMBL" id="CAD7575033.1"/>
    </source>
</evidence>
<dbReference type="GO" id="GO:0005654">
    <property type="term" value="C:nucleoplasm"/>
    <property type="evidence" value="ECO:0007669"/>
    <property type="project" value="UniProtKB-UniRule"/>
</dbReference>
<dbReference type="InterPro" id="IPR000504">
    <property type="entry name" value="RRM_dom"/>
</dbReference>
<keyword evidence="4 8" id="KW-0508">mRNA splicing</keyword>
<dbReference type="GO" id="GO:0071011">
    <property type="term" value="C:precatalytic spliceosome"/>
    <property type="evidence" value="ECO:0007669"/>
    <property type="project" value="TreeGrafter"/>
</dbReference>
<dbReference type="GO" id="GO:0000380">
    <property type="term" value="P:alternative mRNA splicing, via spliceosome"/>
    <property type="evidence" value="ECO:0007669"/>
    <property type="project" value="TreeGrafter"/>
</dbReference>
<dbReference type="PROSITE" id="PS50174">
    <property type="entry name" value="G_PATCH"/>
    <property type="match status" value="1"/>
</dbReference>
<feature type="domain" description="RRM" evidence="10">
    <location>
        <begin position="248"/>
        <end position="333"/>
    </location>
</feature>
<comment type="function">
    <text evidence="8">Splice factor that binds to the single-stranded 3'AG at the exon/intron border and promotes its utilization in the second catalytic step. Involved in the regulation of alternative splicing and the utilization of cryptic splice sites.</text>
</comment>
<dbReference type="CDD" id="cd12647">
    <property type="entry name" value="RRM_UHM_SPF45"/>
    <property type="match status" value="1"/>
</dbReference>
<keyword evidence="2 8" id="KW-0507">mRNA processing</keyword>
<dbReference type="GO" id="GO:0045292">
    <property type="term" value="P:mRNA cis splicing, via spliceosome"/>
    <property type="evidence" value="ECO:0007669"/>
    <property type="project" value="UniProtKB-UniRule"/>
</dbReference>
<dbReference type="PANTHER" id="PTHR13288">
    <property type="entry name" value="SPLICING FACTOR 45 SPF45"/>
    <property type="match status" value="1"/>
</dbReference>
<proteinExistence type="predicted"/>
<dbReference type="InterPro" id="IPR003954">
    <property type="entry name" value="RRM_euk-type"/>
</dbReference>
<evidence type="ECO:0000256" key="2">
    <source>
        <dbReference type="ARBA" id="ARBA00022664"/>
    </source>
</evidence>
<dbReference type="AlphaFoldDB" id="A0A7R9J966"/>